<feature type="transmembrane region" description="Helical" evidence="1">
    <location>
        <begin position="96"/>
        <end position="114"/>
    </location>
</feature>
<keyword evidence="1" id="KW-0472">Membrane</keyword>
<accession>A0A5C6EQP3</accession>
<dbReference type="PROSITE" id="PS51257">
    <property type="entry name" value="PROKAR_LIPOPROTEIN"/>
    <property type="match status" value="1"/>
</dbReference>
<feature type="transmembrane region" description="Helical" evidence="1">
    <location>
        <begin position="12"/>
        <end position="37"/>
    </location>
</feature>
<comment type="caution">
    <text evidence="2">The sequence shown here is derived from an EMBL/GenBank/DDBJ whole genome shotgun (WGS) entry which is preliminary data.</text>
</comment>
<dbReference type="Proteomes" id="UP000318288">
    <property type="component" value="Unassembled WGS sequence"/>
</dbReference>
<evidence type="ECO:0000313" key="3">
    <source>
        <dbReference type="Proteomes" id="UP000318288"/>
    </source>
</evidence>
<evidence type="ECO:0000313" key="2">
    <source>
        <dbReference type="EMBL" id="TWU50694.1"/>
    </source>
</evidence>
<feature type="transmembrane region" description="Helical" evidence="1">
    <location>
        <begin position="43"/>
        <end position="61"/>
    </location>
</feature>
<proteinExistence type="predicted"/>
<dbReference type="EMBL" id="SJPW01000005">
    <property type="protein sequence ID" value="TWU50694.1"/>
    <property type="molecule type" value="Genomic_DNA"/>
</dbReference>
<keyword evidence="1" id="KW-1133">Transmembrane helix</keyword>
<name>A0A5C6EQP3_9BACT</name>
<keyword evidence="3" id="KW-1185">Reference proteome</keyword>
<protein>
    <submittedName>
        <fullName evidence="2">Uncharacterized protein</fullName>
    </submittedName>
</protein>
<dbReference type="RefSeq" id="WP_186775671.1">
    <property type="nucleotide sequence ID" value="NZ_SJPW01000005.1"/>
</dbReference>
<sequence length="120" mass="13345">MNSPVARELRQLALDVLICLVLFVVACAFAGAVQQFIFPNIDWLYIVWFAIGMLPVVFYARYRGVCNFDKWDVVAFSPFPLVIAGVDALIPNQISPLIAAFVMVYVGGFIRRFLPARSGG</sequence>
<feature type="transmembrane region" description="Helical" evidence="1">
    <location>
        <begin position="73"/>
        <end position="90"/>
    </location>
</feature>
<dbReference type="AlphaFoldDB" id="A0A5C6EQP3"/>
<gene>
    <name evidence="2" type="ORF">Poly51_39870</name>
</gene>
<keyword evidence="1" id="KW-0812">Transmembrane</keyword>
<organism evidence="2 3">
    <name type="scientific">Rubripirellula tenax</name>
    <dbReference type="NCBI Taxonomy" id="2528015"/>
    <lineage>
        <taxon>Bacteria</taxon>
        <taxon>Pseudomonadati</taxon>
        <taxon>Planctomycetota</taxon>
        <taxon>Planctomycetia</taxon>
        <taxon>Pirellulales</taxon>
        <taxon>Pirellulaceae</taxon>
        <taxon>Rubripirellula</taxon>
    </lineage>
</organism>
<evidence type="ECO:0000256" key="1">
    <source>
        <dbReference type="SAM" id="Phobius"/>
    </source>
</evidence>
<reference evidence="2 3" key="1">
    <citation type="submission" date="2019-02" db="EMBL/GenBank/DDBJ databases">
        <title>Deep-cultivation of Planctomycetes and their phenomic and genomic characterization uncovers novel biology.</title>
        <authorList>
            <person name="Wiegand S."/>
            <person name="Jogler M."/>
            <person name="Boedeker C."/>
            <person name="Pinto D."/>
            <person name="Vollmers J."/>
            <person name="Rivas-Marin E."/>
            <person name="Kohn T."/>
            <person name="Peeters S.H."/>
            <person name="Heuer A."/>
            <person name="Rast P."/>
            <person name="Oberbeckmann S."/>
            <person name="Bunk B."/>
            <person name="Jeske O."/>
            <person name="Meyerdierks A."/>
            <person name="Storesund J.E."/>
            <person name="Kallscheuer N."/>
            <person name="Luecker S."/>
            <person name="Lage O.M."/>
            <person name="Pohl T."/>
            <person name="Merkel B.J."/>
            <person name="Hornburger P."/>
            <person name="Mueller R.-W."/>
            <person name="Bruemmer F."/>
            <person name="Labrenz M."/>
            <person name="Spormann A.M."/>
            <person name="Op Den Camp H."/>
            <person name="Overmann J."/>
            <person name="Amann R."/>
            <person name="Jetten M.S.M."/>
            <person name="Mascher T."/>
            <person name="Medema M.H."/>
            <person name="Devos D.P."/>
            <person name="Kaster A.-K."/>
            <person name="Ovreas L."/>
            <person name="Rohde M."/>
            <person name="Galperin M.Y."/>
            <person name="Jogler C."/>
        </authorList>
    </citation>
    <scope>NUCLEOTIDE SEQUENCE [LARGE SCALE GENOMIC DNA]</scope>
    <source>
        <strain evidence="2 3">Poly51</strain>
    </source>
</reference>